<dbReference type="EMBL" id="JBHRYJ010000006">
    <property type="protein sequence ID" value="MFC3678053.1"/>
    <property type="molecule type" value="Genomic_DNA"/>
</dbReference>
<comment type="caution">
    <text evidence="2">The sequence shown here is derived from an EMBL/GenBank/DDBJ whole genome shotgun (WGS) entry which is preliminary data.</text>
</comment>
<keyword evidence="1" id="KW-0472">Membrane</keyword>
<sequence length="44" mass="4893">MSTMPLHDEHKRRRARNLALGGVLLALVVLFYFITIAKMTGGGH</sequence>
<keyword evidence="1" id="KW-1133">Transmembrane helix</keyword>
<keyword evidence="3" id="KW-1185">Reference proteome</keyword>
<evidence type="ECO:0000313" key="2">
    <source>
        <dbReference type="EMBL" id="MFC3678053.1"/>
    </source>
</evidence>
<organism evidence="2 3">
    <name type="scientific">Ferrovibrio xuzhouensis</name>
    <dbReference type="NCBI Taxonomy" id="1576914"/>
    <lineage>
        <taxon>Bacteria</taxon>
        <taxon>Pseudomonadati</taxon>
        <taxon>Pseudomonadota</taxon>
        <taxon>Alphaproteobacteria</taxon>
        <taxon>Rhodospirillales</taxon>
        <taxon>Rhodospirillaceae</taxon>
        <taxon>Ferrovibrio</taxon>
    </lineage>
</organism>
<reference evidence="3" key="1">
    <citation type="journal article" date="2019" name="Int. J. Syst. Evol. Microbiol.">
        <title>The Global Catalogue of Microorganisms (GCM) 10K type strain sequencing project: providing services to taxonomists for standard genome sequencing and annotation.</title>
        <authorList>
            <consortium name="The Broad Institute Genomics Platform"/>
            <consortium name="The Broad Institute Genome Sequencing Center for Infectious Disease"/>
            <person name="Wu L."/>
            <person name="Ma J."/>
        </authorList>
    </citation>
    <scope>NUCLEOTIDE SEQUENCE [LARGE SCALE GENOMIC DNA]</scope>
    <source>
        <strain evidence="3">KCTC 42182</strain>
    </source>
</reference>
<proteinExistence type="predicted"/>
<gene>
    <name evidence="2" type="ORF">ACFOOQ_21040</name>
</gene>
<evidence type="ECO:0000256" key="1">
    <source>
        <dbReference type="SAM" id="Phobius"/>
    </source>
</evidence>
<feature type="transmembrane region" description="Helical" evidence="1">
    <location>
        <begin position="18"/>
        <end position="37"/>
    </location>
</feature>
<dbReference type="Proteomes" id="UP001595711">
    <property type="component" value="Unassembled WGS sequence"/>
</dbReference>
<evidence type="ECO:0008006" key="4">
    <source>
        <dbReference type="Google" id="ProtNLM"/>
    </source>
</evidence>
<protein>
    <recommendedName>
        <fullName evidence="4">Protoheme IX farnesyltransferase</fullName>
    </recommendedName>
</protein>
<keyword evidence="1" id="KW-0812">Transmembrane</keyword>
<dbReference type="RefSeq" id="WP_379729690.1">
    <property type="nucleotide sequence ID" value="NZ_JBHRYJ010000006.1"/>
</dbReference>
<accession>A0ABV7VM56</accession>
<name>A0ABV7VM56_9PROT</name>
<evidence type="ECO:0000313" key="3">
    <source>
        <dbReference type="Proteomes" id="UP001595711"/>
    </source>
</evidence>